<accession>A0A0F4LY38</accession>
<protein>
    <submittedName>
        <fullName evidence="2">Selenium metabolism protein YedF</fullName>
    </submittedName>
</protein>
<dbReference type="NCBIfam" id="TIGR03527">
    <property type="entry name" value="selenium_YedF"/>
    <property type="match status" value="1"/>
</dbReference>
<dbReference type="CDD" id="cd00291">
    <property type="entry name" value="SirA_YedF_YeeD"/>
    <property type="match status" value="1"/>
</dbReference>
<dbReference type="PATRIC" id="fig|1218492.5.peg.258"/>
<dbReference type="RefSeq" id="WP_046315315.1">
    <property type="nucleotide sequence ID" value="NZ_JBHSZT010000003.1"/>
</dbReference>
<dbReference type="InterPro" id="IPR019870">
    <property type="entry name" value="Se_metab_YedF"/>
</dbReference>
<gene>
    <name evidence="2" type="primary">yedF</name>
    <name evidence="2" type="ORF">JG30_01450</name>
</gene>
<feature type="domain" description="UPF0033" evidence="1">
    <location>
        <begin position="2"/>
        <end position="68"/>
    </location>
</feature>
<comment type="caution">
    <text evidence="2">The sequence shown here is derived from an EMBL/GenBank/DDBJ whole genome shotgun (WGS) entry which is preliminary data.</text>
</comment>
<dbReference type="InterPro" id="IPR001455">
    <property type="entry name" value="TusA-like"/>
</dbReference>
<dbReference type="STRING" id="1218492.JG30_01450"/>
<name>A0A0F4LY38_9LACO</name>
<dbReference type="Pfam" id="PF01206">
    <property type="entry name" value="TusA"/>
    <property type="match status" value="1"/>
</dbReference>
<dbReference type="HOGENOM" id="CLU_097491_0_0_9"/>
<reference evidence="2 3" key="1">
    <citation type="submission" date="2015-01" db="EMBL/GenBank/DDBJ databases">
        <title>Comparative genomics of the lactic acid bacteria isolated from the honey bee gut.</title>
        <authorList>
            <person name="Ellegaard K.M."/>
            <person name="Tamarit D."/>
            <person name="Javelind E."/>
            <person name="Olofsson T."/>
            <person name="Andersson S.G."/>
            <person name="Vasquez A."/>
        </authorList>
    </citation>
    <scope>NUCLEOTIDE SEQUENCE [LARGE SCALE GENOMIC DNA]</scope>
    <source>
        <strain evidence="2 3">Bin4</strain>
    </source>
</reference>
<dbReference type="Proteomes" id="UP000033558">
    <property type="component" value="Unassembled WGS sequence"/>
</dbReference>
<dbReference type="InterPro" id="IPR027396">
    <property type="entry name" value="DsrEFH-like"/>
</dbReference>
<evidence type="ECO:0000259" key="1">
    <source>
        <dbReference type="Pfam" id="PF01206"/>
    </source>
</evidence>
<dbReference type="SUPFAM" id="SSF64307">
    <property type="entry name" value="SirA-like"/>
    <property type="match status" value="1"/>
</dbReference>
<evidence type="ECO:0000313" key="2">
    <source>
        <dbReference type="EMBL" id="KJY63234.1"/>
    </source>
</evidence>
<dbReference type="Gene3D" id="3.30.110.40">
    <property type="entry name" value="TusA-like domain"/>
    <property type="match status" value="1"/>
</dbReference>
<dbReference type="EMBL" id="JXJQ01000002">
    <property type="protein sequence ID" value="KJY63234.1"/>
    <property type="molecule type" value="Genomic_DNA"/>
</dbReference>
<proteinExistence type="predicted"/>
<dbReference type="AlphaFoldDB" id="A0A0F4LY38"/>
<keyword evidence="3" id="KW-1185">Reference proteome</keyword>
<dbReference type="InterPro" id="IPR036868">
    <property type="entry name" value="TusA-like_sf"/>
</dbReference>
<sequence length="224" mass="24364">METIDAKGLACPTPIIKAKKALRSNSEIAVEVDDEEAAENLEKMAQQLQYDFAKEDLGSGVTKVTIKKTTSKAASAADYNGSSITNMMSVTQTAEESTVQKIEPALVNNIRLSDGYIVAIGTNVMGHGDDQLGKILIKSFIYSLTEQDVLPQYVLFYNGGIKLLLADSESVPDLKKLASLGVQILACGTCVDYYNVKGQLQVGEITNLYHILELMRTAQRVVRP</sequence>
<organism evidence="2 3">
    <name type="scientific">Bombilactobacillus mellifer</name>
    <dbReference type="NCBI Taxonomy" id="1218492"/>
    <lineage>
        <taxon>Bacteria</taxon>
        <taxon>Bacillati</taxon>
        <taxon>Bacillota</taxon>
        <taxon>Bacilli</taxon>
        <taxon>Lactobacillales</taxon>
        <taxon>Lactobacillaceae</taxon>
        <taxon>Bombilactobacillus</taxon>
    </lineage>
</organism>
<dbReference type="SUPFAM" id="SSF75169">
    <property type="entry name" value="DsrEFH-like"/>
    <property type="match status" value="1"/>
</dbReference>
<dbReference type="OrthoDB" id="9801500at2"/>
<evidence type="ECO:0000313" key="3">
    <source>
        <dbReference type="Proteomes" id="UP000033558"/>
    </source>
</evidence>